<feature type="region of interest" description="Disordered" evidence="2">
    <location>
        <begin position="1"/>
        <end position="42"/>
    </location>
</feature>
<evidence type="ECO:0000256" key="1">
    <source>
        <dbReference type="ARBA" id="ARBA00022737"/>
    </source>
</evidence>
<dbReference type="InterPro" id="IPR003409">
    <property type="entry name" value="MORN"/>
</dbReference>
<feature type="compositionally biased region" description="Polar residues" evidence="2">
    <location>
        <begin position="20"/>
        <end position="30"/>
    </location>
</feature>
<keyword evidence="4" id="KW-1185">Reference proteome</keyword>
<dbReference type="PANTHER" id="PTHR43215">
    <property type="entry name" value="RADIAL SPOKE HEAD 1 HOMOLOG"/>
    <property type="match status" value="1"/>
</dbReference>
<dbReference type="SUPFAM" id="SSF82185">
    <property type="entry name" value="Histone H3 K4-specific methyltransferase SET7/9 N-terminal domain"/>
    <property type="match status" value="2"/>
</dbReference>
<dbReference type="PANTHER" id="PTHR43215:SF14">
    <property type="entry name" value="RADIAL SPOKE HEAD 1 HOMOLOG"/>
    <property type="match status" value="1"/>
</dbReference>
<keyword evidence="1" id="KW-0677">Repeat</keyword>
<gene>
    <name evidence="3" type="ORF">ECRASSUSDP1_LOCUS14326</name>
</gene>
<dbReference type="AlphaFoldDB" id="A0AAD1XHX2"/>
<evidence type="ECO:0000313" key="3">
    <source>
        <dbReference type="EMBL" id="CAI2372989.1"/>
    </source>
</evidence>
<evidence type="ECO:0000313" key="4">
    <source>
        <dbReference type="Proteomes" id="UP001295684"/>
    </source>
</evidence>
<dbReference type="Pfam" id="PF02493">
    <property type="entry name" value="MORN"/>
    <property type="match status" value="6"/>
</dbReference>
<accession>A0AAD1XHX2</accession>
<dbReference type="Gene3D" id="2.20.110.10">
    <property type="entry name" value="Histone H3 K4-specific methyltransferase SET7/9 N-terminal domain"/>
    <property type="match status" value="3"/>
</dbReference>
<reference evidence="3" key="1">
    <citation type="submission" date="2023-07" db="EMBL/GenBank/DDBJ databases">
        <authorList>
            <consortium name="AG Swart"/>
            <person name="Singh M."/>
            <person name="Singh A."/>
            <person name="Seah K."/>
            <person name="Emmerich C."/>
        </authorList>
    </citation>
    <scope>NUCLEOTIDE SEQUENCE</scope>
    <source>
        <strain evidence="3">DP1</strain>
    </source>
</reference>
<name>A0AAD1XHX2_EUPCR</name>
<feature type="compositionally biased region" description="Basic and acidic residues" evidence="2">
    <location>
        <begin position="8"/>
        <end position="18"/>
    </location>
</feature>
<comment type="caution">
    <text evidence="3">The sequence shown here is derived from an EMBL/GenBank/DDBJ whole genome shotgun (WGS) entry which is preliminary data.</text>
</comment>
<dbReference type="SMART" id="SM00698">
    <property type="entry name" value="MORN"/>
    <property type="match status" value="6"/>
</dbReference>
<protein>
    <recommendedName>
        <fullName evidence="5">MORN repeat protein</fullName>
    </recommendedName>
</protein>
<organism evidence="3 4">
    <name type="scientific">Euplotes crassus</name>
    <dbReference type="NCBI Taxonomy" id="5936"/>
    <lineage>
        <taxon>Eukaryota</taxon>
        <taxon>Sar</taxon>
        <taxon>Alveolata</taxon>
        <taxon>Ciliophora</taxon>
        <taxon>Intramacronucleata</taxon>
        <taxon>Spirotrichea</taxon>
        <taxon>Hypotrichia</taxon>
        <taxon>Euplotida</taxon>
        <taxon>Euplotidae</taxon>
        <taxon>Moneuplotes</taxon>
    </lineage>
</organism>
<evidence type="ECO:0008006" key="5">
    <source>
        <dbReference type="Google" id="ProtNLM"/>
    </source>
</evidence>
<dbReference type="EMBL" id="CAMPGE010014311">
    <property type="protein sequence ID" value="CAI2372989.1"/>
    <property type="molecule type" value="Genomic_DNA"/>
</dbReference>
<evidence type="ECO:0000256" key="2">
    <source>
        <dbReference type="SAM" id="MobiDB-lite"/>
    </source>
</evidence>
<proteinExistence type="predicted"/>
<dbReference type="Proteomes" id="UP001295684">
    <property type="component" value="Unassembled WGS sequence"/>
</dbReference>
<sequence>MGCCKSCEQSEKDDHFDMSLDSSQRSSIPPKNNRPVPRPDAIGNEMRCSEVELSLYSEFSEDDHDNTNHTLNKDSQIGYKSMFNQKIIEKMVKFCDDEVRRTYNKLGPFKIRSTDISTKMQNMQSDLEYRKSVMQMNNSEYYCGQWAIGTDSRSGRGIYANGKELYEGFWYNNMQHGKGRQIFSNGTYYIGDFCAGAKEGTGSLVWQDGAEYSGSFKNNSFEGTGTYKWANNNYYQGNFKRGKMDGQGVFHWTDGRIYEGDFVDGSRHGKGVYTWPDGRCYDGEWKDGKQHGIGIFIDKNGKKRRAECCNGEKVQWLD</sequence>